<evidence type="ECO:0000313" key="2">
    <source>
        <dbReference type="Proteomes" id="UP000322658"/>
    </source>
</evidence>
<dbReference type="AlphaFoldDB" id="A0A5B3GK78"/>
<organism evidence="1 2">
    <name type="scientific">Alistipes shahii</name>
    <dbReference type="NCBI Taxonomy" id="328814"/>
    <lineage>
        <taxon>Bacteria</taxon>
        <taxon>Pseudomonadati</taxon>
        <taxon>Bacteroidota</taxon>
        <taxon>Bacteroidia</taxon>
        <taxon>Bacteroidales</taxon>
        <taxon>Rikenellaceae</taxon>
        <taxon>Alistipes</taxon>
    </lineage>
</organism>
<dbReference type="EMBL" id="VVXJ01000029">
    <property type="protein sequence ID" value="KAA2373964.1"/>
    <property type="molecule type" value="Genomic_DNA"/>
</dbReference>
<accession>A0A5B3GK78</accession>
<sequence>MAHKPTSLIPRTHRELCEIAEGWLMGSQRCRVAIAEPNCIVTNEQPDAIGFKGSYSILVEAKTSRADFLADLKKPFRIYPQKGMGYCRYYICEPGIITEDDLPERWGLLYVLPGGRVRIVRYSRYFREANYAAERSLLTACLYIQKPLKINTVQGRKIQLSPVFGAEAKEKEGI</sequence>
<evidence type="ECO:0000313" key="1">
    <source>
        <dbReference type="EMBL" id="KAA2373964.1"/>
    </source>
</evidence>
<gene>
    <name evidence="1" type="ORF">F2Y07_11835</name>
</gene>
<comment type="caution">
    <text evidence="1">The sequence shown here is derived from an EMBL/GenBank/DDBJ whole genome shotgun (WGS) entry which is preliminary data.</text>
</comment>
<reference evidence="1 2" key="1">
    <citation type="journal article" date="2019" name="Nat. Med.">
        <title>A library of human gut bacterial isolates paired with longitudinal multiomics data enables mechanistic microbiome research.</title>
        <authorList>
            <person name="Poyet M."/>
            <person name="Groussin M."/>
            <person name="Gibbons S.M."/>
            <person name="Avila-Pacheco J."/>
            <person name="Jiang X."/>
            <person name="Kearney S.M."/>
            <person name="Perrotta A.R."/>
            <person name="Berdy B."/>
            <person name="Zhao S."/>
            <person name="Lieberman T.D."/>
            <person name="Swanson P.K."/>
            <person name="Smith M."/>
            <person name="Roesemann S."/>
            <person name="Alexander J.E."/>
            <person name="Rich S.A."/>
            <person name="Livny J."/>
            <person name="Vlamakis H."/>
            <person name="Clish C."/>
            <person name="Bullock K."/>
            <person name="Deik A."/>
            <person name="Scott J."/>
            <person name="Pierce K.A."/>
            <person name="Xavier R.J."/>
            <person name="Alm E.J."/>
        </authorList>
    </citation>
    <scope>NUCLEOTIDE SEQUENCE [LARGE SCALE GENOMIC DNA]</scope>
    <source>
        <strain evidence="1 2">BIOML-A1</strain>
    </source>
</reference>
<protein>
    <recommendedName>
        <fullName evidence="3">MmcB family DNA repair protein</fullName>
    </recommendedName>
</protein>
<name>A0A5B3GK78_9BACT</name>
<evidence type="ECO:0008006" key="3">
    <source>
        <dbReference type="Google" id="ProtNLM"/>
    </source>
</evidence>
<proteinExistence type="predicted"/>
<dbReference type="Proteomes" id="UP000322658">
    <property type="component" value="Unassembled WGS sequence"/>
</dbReference>